<feature type="non-terminal residue" evidence="1">
    <location>
        <position position="105"/>
    </location>
</feature>
<dbReference type="RefSeq" id="WP_326014929.1">
    <property type="nucleotide sequence ID" value="NZ_JAOZYC010000042.1"/>
</dbReference>
<dbReference type="Proteomes" id="UP001354931">
    <property type="component" value="Unassembled WGS sequence"/>
</dbReference>
<keyword evidence="2" id="KW-1185">Reference proteome</keyword>
<organism evidence="1 2">
    <name type="scientific">Streptomyces endophyticus</name>
    <dbReference type="NCBI Taxonomy" id="714166"/>
    <lineage>
        <taxon>Bacteria</taxon>
        <taxon>Bacillati</taxon>
        <taxon>Actinomycetota</taxon>
        <taxon>Actinomycetes</taxon>
        <taxon>Kitasatosporales</taxon>
        <taxon>Streptomycetaceae</taxon>
        <taxon>Streptomyces</taxon>
    </lineage>
</organism>
<protein>
    <submittedName>
        <fullName evidence="1">Uncharacterized protein</fullName>
    </submittedName>
</protein>
<accession>A0ABU6EZV0</accession>
<sequence length="105" mass="10599">MSPAQLLCTVSTLARTLLAGPPRPARVIAVARQALYLLPYGGDTPLAVIAPKAVRVPTAVVLPRAAGERPFDGVAVGGAGRVGGGRVAVGHLSLAAGEFWAPPRA</sequence>
<name>A0ABU6EZV0_9ACTN</name>
<evidence type="ECO:0000313" key="1">
    <source>
        <dbReference type="EMBL" id="MEB8337280.1"/>
    </source>
</evidence>
<gene>
    <name evidence="1" type="ORF">OKJ99_07085</name>
</gene>
<comment type="caution">
    <text evidence="1">The sequence shown here is derived from an EMBL/GenBank/DDBJ whole genome shotgun (WGS) entry which is preliminary data.</text>
</comment>
<proteinExistence type="predicted"/>
<evidence type="ECO:0000313" key="2">
    <source>
        <dbReference type="Proteomes" id="UP001354931"/>
    </source>
</evidence>
<reference evidence="1 2" key="1">
    <citation type="submission" date="2022-10" db="EMBL/GenBank/DDBJ databases">
        <authorList>
            <person name="Xie J."/>
            <person name="Shen N."/>
        </authorList>
    </citation>
    <scope>NUCLEOTIDE SEQUENCE [LARGE SCALE GENOMIC DNA]</scope>
    <source>
        <strain evidence="1 2">YIM65594</strain>
    </source>
</reference>
<dbReference type="EMBL" id="JAOZYC010000042">
    <property type="protein sequence ID" value="MEB8337280.1"/>
    <property type="molecule type" value="Genomic_DNA"/>
</dbReference>